<gene>
    <name evidence="1" type="ORF">EDEG_01093</name>
</gene>
<accession>J9DTT3</accession>
<reference evidence="1 2" key="1">
    <citation type="submission" date="2011-08" db="EMBL/GenBank/DDBJ databases">
        <authorList>
            <person name="Liu Z.J."/>
            <person name="Shi F.L."/>
            <person name="Lu J.Q."/>
            <person name="Li M."/>
            <person name="Wang Z.L."/>
        </authorList>
    </citation>
    <scope>NUCLEOTIDE SEQUENCE [LARGE SCALE GENOMIC DNA]</scope>
    <source>
        <strain evidence="1 2">USNM 41457</strain>
    </source>
</reference>
<reference evidence="2" key="2">
    <citation type="submission" date="2015-07" db="EMBL/GenBank/DDBJ databases">
        <title>Contrasting host-pathogen interactions and genome evolution in two generalist and specialist microsporidian pathogens of mosquitoes.</title>
        <authorList>
            <consortium name="The Broad Institute Genomics Platform"/>
            <consortium name="The Broad Institute Genome Sequencing Center for Infectious Disease"/>
            <person name="Cuomo C.A."/>
            <person name="Sanscrainte N.D."/>
            <person name="Goldberg J.M."/>
            <person name="Heiman D."/>
            <person name="Young S."/>
            <person name="Zeng Q."/>
            <person name="Becnel J.J."/>
            <person name="Birren B.W."/>
        </authorList>
    </citation>
    <scope>NUCLEOTIDE SEQUENCE [LARGE SCALE GENOMIC DNA]</scope>
    <source>
        <strain evidence="2">USNM 41457</strain>
    </source>
</reference>
<evidence type="ECO:0000313" key="2">
    <source>
        <dbReference type="Proteomes" id="UP000003163"/>
    </source>
</evidence>
<comment type="caution">
    <text evidence="1">The sequence shown here is derived from an EMBL/GenBank/DDBJ whole genome shotgun (WGS) entry which is preliminary data.</text>
</comment>
<dbReference type="InParanoid" id="J9DTT3"/>
<keyword evidence="2" id="KW-1185">Reference proteome</keyword>
<dbReference type="AlphaFoldDB" id="J9DTT3"/>
<dbReference type="VEuPathDB" id="MicrosporidiaDB:EDEG_01093"/>
<organism evidence="1 2">
    <name type="scientific">Edhazardia aedis (strain USNM 41457)</name>
    <name type="common">Microsporidian parasite</name>
    <dbReference type="NCBI Taxonomy" id="1003232"/>
    <lineage>
        <taxon>Eukaryota</taxon>
        <taxon>Fungi</taxon>
        <taxon>Fungi incertae sedis</taxon>
        <taxon>Microsporidia</taxon>
        <taxon>Edhazardia</taxon>
    </lineage>
</organism>
<name>J9DTT3_EDHAE</name>
<dbReference type="Proteomes" id="UP000003163">
    <property type="component" value="Unassembled WGS sequence"/>
</dbReference>
<sequence length="275" mass="32976">MIHIFIFNIINQLHCAAFLEVYKPFIRSDIQYYRIKTYESIKYKQNIETANITHEEKILQSFKNIQKSQIPGFKHTQKHIYEDEIDKFLLYAQIYNNKMLIECNNLHKSQVIDFQDDLRSFLNIVRSSSTASIIIQGWNAFIRWRGNKVKVFLPNYTFIYEKEGFNGDTNIQIFCDELLNGLLVYYEKNKFYDIPVSKYKCYRIFYDDEKLNISMYLIQRENTIKAHEITIKFVSQTFEVITEQVNCLVLNSIYPYKTIINNKILIEKNEDCKYV</sequence>
<dbReference type="EMBL" id="AFBI03000015">
    <property type="protein sequence ID" value="EJW04707.1"/>
    <property type="molecule type" value="Genomic_DNA"/>
</dbReference>
<protein>
    <submittedName>
        <fullName evidence="1">Uncharacterized protein</fullName>
    </submittedName>
</protein>
<dbReference type="HOGENOM" id="CLU_1015725_0_0_1"/>
<evidence type="ECO:0000313" key="1">
    <source>
        <dbReference type="EMBL" id="EJW04707.1"/>
    </source>
</evidence>
<proteinExistence type="predicted"/>